<dbReference type="PROSITE" id="PS50043">
    <property type="entry name" value="HTH_LUXR_2"/>
    <property type="match status" value="1"/>
</dbReference>
<sequence length="443" mass="51087">MRFEYVHNQDIATFSLLWKDDELMLAYSDERFYKFLNIPFSLDPPIPLKDFIEGQDYETFKGAIRKLGSDYNTFRCFHKVRIKDKFLPYVISVVSVPYLGDNYYFCFATLIHLPMTLKNLDSSHNLNYALYNSTNDLLFTVQLLDPKELQITTYNAPFLDYLKISKIHEEKKKLSEIVSPYVFHFFLNNVTHALGFGKSYRATLHYTCSQQDFIKYSVPSSGAYHLEVTFVPLHQHNYQRVLCCARDITAEVEAKKVAADLLEEYSTLFHATTNAAAVLRVESKGAASIERINPVMTEFLQKYSVFSVSALLESKHWVKLFEKRTTLEAPVTFPLGRINFYFKLILIPILRQEHIQKVIVIIVDNTEQVRLNSGSNVSLTPREKQIIIMAAEGEKNSYIASKLGITVGTVKRTLSNAYNKLNINSRVELLHYYYNEQLGGPHV</sequence>
<dbReference type="GO" id="GO:0006355">
    <property type="term" value="P:regulation of DNA-templated transcription"/>
    <property type="evidence" value="ECO:0007669"/>
    <property type="project" value="InterPro"/>
</dbReference>
<evidence type="ECO:0000259" key="4">
    <source>
        <dbReference type="PROSITE" id="PS50043"/>
    </source>
</evidence>
<proteinExistence type="predicted"/>
<accession>A9KK72</accession>
<keyword evidence="2" id="KW-0238">DNA-binding</keyword>
<dbReference type="RefSeq" id="WP_012201711.1">
    <property type="nucleotide sequence ID" value="NC_010001.1"/>
</dbReference>
<dbReference type="HOGENOM" id="CLU_617782_0_0_9"/>
<dbReference type="Gene3D" id="1.10.10.10">
    <property type="entry name" value="Winged helix-like DNA-binding domain superfamily/Winged helix DNA-binding domain"/>
    <property type="match status" value="1"/>
</dbReference>
<dbReference type="Pfam" id="PF00196">
    <property type="entry name" value="GerE"/>
    <property type="match status" value="1"/>
</dbReference>
<feature type="domain" description="HTH luxR-type" evidence="4">
    <location>
        <begin position="372"/>
        <end position="437"/>
    </location>
</feature>
<dbReference type="GO" id="GO:0003677">
    <property type="term" value="F:DNA binding"/>
    <property type="evidence" value="ECO:0007669"/>
    <property type="project" value="UniProtKB-KW"/>
</dbReference>
<dbReference type="SUPFAM" id="SSF46894">
    <property type="entry name" value="C-terminal effector domain of the bipartite response regulators"/>
    <property type="match status" value="1"/>
</dbReference>
<dbReference type="OrthoDB" id="2059280at2"/>
<dbReference type="AlphaFoldDB" id="A9KK72"/>
<evidence type="ECO:0000256" key="3">
    <source>
        <dbReference type="ARBA" id="ARBA00023163"/>
    </source>
</evidence>
<dbReference type="SMART" id="SM00421">
    <property type="entry name" value="HTH_LUXR"/>
    <property type="match status" value="1"/>
</dbReference>
<gene>
    <name evidence="5" type="ordered locus">Cphy_3716</name>
</gene>
<organism evidence="5 6">
    <name type="scientific">Lachnoclostridium phytofermentans (strain ATCC 700394 / DSM 18823 / ISDg)</name>
    <name type="common">Clostridium phytofermentans</name>
    <dbReference type="NCBI Taxonomy" id="357809"/>
    <lineage>
        <taxon>Bacteria</taxon>
        <taxon>Bacillati</taxon>
        <taxon>Bacillota</taxon>
        <taxon>Clostridia</taxon>
        <taxon>Lachnospirales</taxon>
        <taxon>Lachnospiraceae</taxon>
    </lineage>
</organism>
<evidence type="ECO:0000256" key="1">
    <source>
        <dbReference type="ARBA" id="ARBA00023015"/>
    </source>
</evidence>
<protein>
    <submittedName>
        <fullName evidence="5">Transcriptional regulator, LuxR family</fullName>
    </submittedName>
</protein>
<dbReference type="KEGG" id="cpy:Cphy_3716"/>
<dbReference type="EMBL" id="CP000885">
    <property type="protein sequence ID" value="ABX44063.1"/>
    <property type="molecule type" value="Genomic_DNA"/>
</dbReference>
<dbReference type="Proteomes" id="UP000000370">
    <property type="component" value="Chromosome"/>
</dbReference>
<dbReference type="PANTHER" id="PTHR44688">
    <property type="entry name" value="DNA-BINDING TRANSCRIPTIONAL ACTIVATOR DEVR_DOSR"/>
    <property type="match status" value="1"/>
</dbReference>
<dbReference type="PANTHER" id="PTHR44688:SF16">
    <property type="entry name" value="DNA-BINDING TRANSCRIPTIONAL ACTIVATOR DEVR_DOSR"/>
    <property type="match status" value="1"/>
</dbReference>
<dbReference type="InterPro" id="IPR016032">
    <property type="entry name" value="Sig_transdc_resp-reg_C-effctor"/>
</dbReference>
<name>A9KK72_LACP7</name>
<keyword evidence="3" id="KW-0804">Transcription</keyword>
<dbReference type="STRING" id="357809.Cphy_3716"/>
<dbReference type="CDD" id="cd06170">
    <property type="entry name" value="LuxR_C_like"/>
    <property type="match status" value="1"/>
</dbReference>
<dbReference type="InterPro" id="IPR000792">
    <property type="entry name" value="Tscrpt_reg_LuxR_C"/>
</dbReference>
<reference evidence="6" key="1">
    <citation type="submission" date="2007-11" db="EMBL/GenBank/DDBJ databases">
        <title>Complete genome sequence of Clostridium phytofermentans ISDg.</title>
        <authorList>
            <person name="Leschine S.B."/>
            <person name="Warnick T.A."/>
            <person name="Blanchard J.L."/>
            <person name="Schnell D.J."/>
            <person name="Petit E.L."/>
            <person name="LaTouf W.G."/>
            <person name="Copeland A."/>
            <person name="Lucas S."/>
            <person name="Lapidus A."/>
            <person name="Barry K."/>
            <person name="Glavina del Rio T."/>
            <person name="Dalin E."/>
            <person name="Tice H."/>
            <person name="Pitluck S."/>
            <person name="Kiss H."/>
            <person name="Brettin T."/>
            <person name="Bruce D."/>
            <person name="Detter J.C."/>
            <person name="Han C."/>
            <person name="Kuske C."/>
            <person name="Schmutz J."/>
            <person name="Larimer F."/>
            <person name="Land M."/>
            <person name="Hauser L."/>
            <person name="Kyrpides N."/>
            <person name="Kim E.A."/>
            <person name="Richardson P."/>
        </authorList>
    </citation>
    <scope>NUCLEOTIDE SEQUENCE [LARGE SCALE GENOMIC DNA]</scope>
    <source>
        <strain evidence="6">ATCC 700394 / DSM 18823 / ISDg</strain>
    </source>
</reference>
<evidence type="ECO:0000313" key="6">
    <source>
        <dbReference type="Proteomes" id="UP000000370"/>
    </source>
</evidence>
<keyword evidence="6" id="KW-1185">Reference proteome</keyword>
<evidence type="ECO:0000313" key="5">
    <source>
        <dbReference type="EMBL" id="ABX44063.1"/>
    </source>
</evidence>
<dbReference type="PRINTS" id="PR00038">
    <property type="entry name" value="HTHLUXR"/>
</dbReference>
<dbReference type="InterPro" id="IPR036388">
    <property type="entry name" value="WH-like_DNA-bd_sf"/>
</dbReference>
<evidence type="ECO:0000256" key="2">
    <source>
        <dbReference type="ARBA" id="ARBA00023125"/>
    </source>
</evidence>
<keyword evidence="1" id="KW-0805">Transcription regulation</keyword>